<comment type="caution">
    <text evidence="2">The sequence shown here is derived from an EMBL/GenBank/DDBJ whole genome shotgun (WGS) entry which is preliminary data.</text>
</comment>
<evidence type="ECO:0008006" key="4">
    <source>
        <dbReference type="Google" id="ProtNLM"/>
    </source>
</evidence>
<feature type="transmembrane region" description="Helical" evidence="1">
    <location>
        <begin position="16"/>
        <end position="35"/>
    </location>
</feature>
<evidence type="ECO:0000313" key="3">
    <source>
        <dbReference type="Proteomes" id="UP000036780"/>
    </source>
</evidence>
<dbReference type="InterPro" id="IPR011435">
    <property type="entry name" value="UmpAB"/>
</dbReference>
<feature type="transmembrane region" description="Helical" evidence="1">
    <location>
        <begin position="83"/>
        <end position="103"/>
    </location>
</feature>
<gene>
    <name evidence="2" type="ORF">AFK71_06945</name>
</gene>
<reference evidence="3" key="1">
    <citation type="submission" date="2015-07" db="EMBL/GenBank/DDBJ databases">
        <title>Fjat-10053 dsm26.</title>
        <authorList>
            <person name="Liu B."/>
            <person name="Wang J."/>
            <person name="Zhu Y."/>
            <person name="Liu G."/>
            <person name="Chen Q."/>
            <person name="Chen Z."/>
            <person name="Lan J."/>
            <person name="Che J."/>
            <person name="Ge C."/>
            <person name="Shi H."/>
            <person name="Pan Z."/>
            <person name="Liu X."/>
        </authorList>
    </citation>
    <scope>NUCLEOTIDE SEQUENCE [LARGE SCALE GENOMIC DNA]</scope>
    <source>
        <strain evidence="3">DSM 26</strain>
    </source>
</reference>
<feature type="transmembrane region" description="Helical" evidence="1">
    <location>
        <begin position="148"/>
        <end position="167"/>
    </location>
</feature>
<sequence length="256" mass="28048">MNIHIFQGFGQTMGEVAIALLPLIILFAIFQLFFLKLSMRKLLDIAIGILLTFLGLSFFLQGVHIGFLPIGEQIGKSLGAINYTWILIPIGFVLGFFATYAEPAVRVLIQQVERASSGYIPEKVLLYTVSIGVGLSVALSMIRILAGFSIWFFILPGYILALIMVKYSSKTFTSIAFDSGGVATGPMTATFILAMFVGIASVTEGRDPLLDGFGMVALVALAPILSVLTLGILYSRKEKELYVHKETETETDRYDR</sequence>
<dbReference type="RefSeq" id="WP_050350824.1">
    <property type="nucleotide sequence ID" value="NZ_CP073011.1"/>
</dbReference>
<dbReference type="EMBL" id="LGTO01000005">
    <property type="protein sequence ID" value="KNE21396.1"/>
    <property type="molecule type" value="Genomic_DNA"/>
</dbReference>
<dbReference type="OrthoDB" id="9805989at2"/>
<evidence type="ECO:0000313" key="2">
    <source>
        <dbReference type="EMBL" id="KNE21396.1"/>
    </source>
</evidence>
<keyword evidence="1" id="KW-1133">Transmembrane helix</keyword>
<protein>
    <recommendedName>
        <fullName evidence="4">DUF1538 domain-containing protein</fullName>
    </recommendedName>
</protein>
<feature type="transmembrane region" description="Helical" evidence="1">
    <location>
        <begin position="124"/>
        <end position="142"/>
    </location>
</feature>
<proteinExistence type="predicted"/>
<accession>A0A0L0QS46</accession>
<dbReference type="AlphaFoldDB" id="A0A0L0QS46"/>
<feature type="transmembrane region" description="Helical" evidence="1">
    <location>
        <begin position="42"/>
        <end position="63"/>
    </location>
</feature>
<evidence type="ECO:0000256" key="1">
    <source>
        <dbReference type="SAM" id="Phobius"/>
    </source>
</evidence>
<name>A0A0L0QS46_VIRPA</name>
<dbReference type="GeneID" id="66872861"/>
<dbReference type="Proteomes" id="UP000036780">
    <property type="component" value="Unassembled WGS sequence"/>
</dbReference>
<dbReference type="PATRIC" id="fig|1473.5.peg.4406"/>
<feature type="transmembrane region" description="Helical" evidence="1">
    <location>
        <begin position="179"/>
        <end position="200"/>
    </location>
</feature>
<organism evidence="2 3">
    <name type="scientific">Virgibacillus pantothenticus</name>
    <dbReference type="NCBI Taxonomy" id="1473"/>
    <lineage>
        <taxon>Bacteria</taxon>
        <taxon>Bacillati</taxon>
        <taxon>Bacillota</taxon>
        <taxon>Bacilli</taxon>
        <taxon>Bacillales</taxon>
        <taxon>Bacillaceae</taxon>
        <taxon>Virgibacillus</taxon>
    </lineage>
</organism>
<keyword evidence="3" id="KW-1185">Reference proteome</keyword>
<dbReference type="Pfam" id="PF07556">
    <property type="entry name" value="DUF1538"/>
    <property type="match status" value="1"/>
</dbReference>
<keyword evidence="1" id="KW-0812">Transmembrane</keyword>
<feature type="transmembrane region" description="Helical" evidence="1">
    <location>
        <begin position="212"/>
        <end position="235"/>
    </location>
</feature>
<keyword evidence="1" id="KW-0472">Membrane</keyword>